<name>A0ABX2ZTH7_9BACI</name>
<accession>A0ABX2ZTH7</accession>
<organism evidence="1 2">
    <name type="scientific">Gottfriedia luciferensis</name>
    <dbReference type="NCBI Taxonomy" id="178774"/>
    <lineage>
        <taxon>Bacteria</taxon>
        <taxon>Bacillati</taxon>
        <taxon>Bacillota</taxon>
        <taxon>Bacilli</taxon>
        <taxon>Bacillales</taxon>
        <taxon>Bacillaceae</taxon>
        <taxon>Gottfriedia</taxon>
    </lineage>
</organism>
<protein>
    <submittedName>
        <fullName evidence="1">Protein dltD</fullName>
    </submittedName>
</protein>
<dbReference type="EMBL" id="MDKC01000003">
    <property type="protein sequence ID" value="ODG93068.1"/>
    <property type="molecule type" value="Genomic_DNA"/>
</dbReference>
<evidence type="ECO:0000313" key="2">
    <source>
        <dbReference type="Proteomes" id="UP000094580"/>
    </source>
</evidence>
<gene>
    <name evidence="1" type="ORF">BED47_16275</name>
</gene>
<evidence type="ECO:0000313" key="1">
    <source>
        <dbReference type="EMBL" id="ODG93068.1"/>
    </source>
</evidence>
<proteinExistence type="predicted"/>
<dbReference type="InterPro" id="IPR021415">
    <property type="entry name" value="SAV0927-like"/>
</dbReference>
<dbReference type="RefSeq" id="WP_069032704.1">
    <property type="nucleotide sequence ID" value="NZ_MDKC01000003.1"/>
</dbReference>
<keyword evidence="2" id="KW-1185">Reference proteome</keyword>
<reference evidence="1 2" key="1">
    <citation type="submission" date="2016-07" db="EMBL/GenBank/DDBJ databases">
        <authorList>
            <person name="Townsley L."/>
            <person name="Shank E.A."/>
        </authorList>
    </citation>
    <scope>NUCLEOTIDE SEQUENCE [LARGE SCALE GENOMIC DNA]</scope>
    <source>
        <strain evidence="1 2">CH01</strain>
    </source>
</reference>
<comment type="caution">
    <text evidence="1">The sequence shown here is derived from an EMBL/GenBank/DDBJ whole genome shotgun (WGS) entry which is preliminary data.</text>
</comment>
<sequence>MIDIISESTEKQLVHHYCLLTQNNRYDLSIAFSNHFYGKSMVTSIQSSKMALLCLEDIHSEHYWAPKLGIAEEDISEIQNFFSMVLPSKHICEL</sequence>
<dbReference type="Pfam" id="PF11256">
    <property type="entry name" value="SAV0927-like"/>
    <property type="match status" value="1"/>
</dbReference>
<dbReference type="Proteomes" id="UP000094580">
    <property type="component" value="Unassembled WGS sequence"/>
</dbReference>